<dbReference type="InterPro" id="IPR050363">
    <property type="entry name" value="MIP/Aquaporin"/>
</dbReference>
<evidence type="ECO:0000256" key="5">
    <source>
        <dbReference type="ARBA" id="ARBA00022989"/>
    </source>
</evidence>
<dbReference type="PANTHER" id="PTHR43829:SF9">
    <property type="entry name" value="AQUAPORIN-9"/>
    <property type="match status" value="1"/>
</dbReference>
<dbReference type="CDD" id="cd00333">
    <property type="entry name" value="MIP"/>
    <property type="match status" value="1"/>
</dbReference>
<keyword evidence="4 7" id="KW-0812">Transmembrane</keyword>
<comment type="subcellular location">
    <subcellularLocation>
        <location evidence="1">Membrane</location>
        <topology evidence="1">Multi-pass membrane protein</topology>
    </subcellularLocation>
</comment>
<dbReference type="GO" id="GO:0005886">
    <property type="term" value="C:plasma membrane"/>
    <property type="evidence" value="ECO:0007669"/>
    <property type="project" value="TreeGrafter"/>
</dbReference>
<feature type="transmembrane region" description="Helical" evidence="8">
    <location>
        <begin position="121"/>
        <end position="141"/>
    </location>
</feature>
<dbReference type="STRING" id="133381.A0A2T9ZJU3"/>
<dbReference type="EMBL" id="MBFS01000330">
    <property type="protein sequence ID" value="PVV02795.1"/>
    <property type="molecule type" value="Genomic_DNA"/>
</dbReference>
<name>A0A2T9ZJU3_9FUNG</name>
<organism evidence="11 12">
    <name type="scientific">Smittium megazygosporum</name>
    <dbReference type="NCBI Taxonomy" id="133381"/>
    <lineage>
        <taxon>Eukaryota</taxon>
        <taxon>Fungi</taxon>
        <taxon>Fungi incertae sedis</taxon>
        <taxon>Zoopagomycota</taxon>
        <taxon>Kickxellomycotina</taxon>
        <taxon>Harpellomycetes</taxon>
        <taxon>Harpellales</taxon>
        <taxon>Legeriomycetaceae</taxon>
        <taxon>Smittium</taxon>
    </lineage>
</organism>
<accession>A0A2T9ZJU3</accession>
<dbReference type="PROSITE" id="PS00221">
    <property type="entry name" value="MIP"/>
    <property type="match status" value="1"/>
</dbReference>
<dbReference type="NCBIfam" id="TIGR00861">
    <property type="entry name" value="MIP"/>
    <property type="match status" value="1"/>
</dbReference>
<dbReference type="InterPro" id="IPR023271">
    <property type="entry name" value="Aquaporin-like"/>
</dbReference>
<dbReference type="PANTHER" id="PTHR43829">
    <property type="entry name" value="AQUAPORIN OR AQUAGLYCEROPORIN RELATED"/>
    <property type="match status" value="1"/>
</dbReference>
<feature type="transmembrane region" description="Helical" evidence="8">
    <location>
        <begin position="260"/>
        <end position="283"/>
    </location>
</feature>
<dbReference type="InterPro" id="IPR000425">
    <property type="entry name" value="MIP"/>
</dbReference>
<keyword evidence="6 8" id="KW-0472">Membrane</keyword>
<evidence type="ECO:0000256" key="1">
    <source>
        <dbReference type="ARBA" id="ARBA00004141"/>
    </source>
</evidence>
<dbReference type="EMBL" id="MBFS01000075">
    <property type="protein sequence ID" value="PVV04820.1"/>
    <property type="molecule type" value="Genomic_DNA"/>
</dbReference>
<comment type="similarity">
    <text evidence="2 7">Belongs to the MIP/aquaporin (TC 1.A.8) family.</text>
</comment>
<dbReference type="EMBL" id="MBFS01001506">
    <property type="protein sequence ID" value="PVV00921.1"/>
    <property type="molecule type" value="Genomic_DNA"/>
</dbReference>
<dbReference type="SUPFAM" id="SSF81338">
    <property type="entry name" value="Aquaporin-like"/>
    <property type="match status" value="1"/>
</dbReference>
<keyword evidence="5 8" id="KW-1133">Transmembrane helix</keyword>
<keyword evidence="12" id="KW-1185">Reference proteome</keyword>
<dbReference type="Pfam" id="PF00230">
    <property type="entry name" value="MIP"/>
    <property type="match status" value="1"/>
</dbReference>
<evidence type="ECO:0000313" key="9">
    <source>
        <dbReference type="EMBL" id="PVV00921.1"/>
    </source>
</evidence>
<dbReference type="OrthoDB" id="3222at2759"/>
<dbReference type="AlphaFoldDB" id="A0A2T9ZJU3"/>
<dbReference type="GO" id="GO:0015254">
    <property type="term" value="F:glycerol channel activity"/>
    <property type="evidence" value="ECO:0007669"/>
    <property type="project" value="TreeGrafter"/>
</dbReference>
<feature type="transmembrane region" description="Helical" evidence="8">
    <location>
        <begin position="209"/>
        <end position="227"/>
    </location>
</feature>
<proteinExistence type="inferred from homology"/>
<evidence type="ECO:0000256" key="2">
    <source>
        <dbReference type="ARBA" id="ARBA00006175"/>
    </source>
</evidence>
<reference evidence="11 12" key="1">
    <citation type="journal article" date="2018" name="MBio">
        <title>Comparative Genomics Reveals the Core Gene Toolbox for the Fungus-Insect Symbiosis.</title>
        <authorList>
            <person name="Wang Y."/>
            <person name="Stata M."/>
            <person name="Wang W."/>
            <person name="Stajich J.E."/>
            <person name="White M.M."/>
            <person name="Moncalvo J.M."/>
        </authorList>
    </citation>
    <scope>NUCLEOTIDE SEQUENCE [LARGE SCALE GENOMIC DNA]</scope>
    <source>
        <strain evidence="11 12">SC-DP-2</strain>
    </source>
</reference>
<feature type="transmembrane region" description="Helical" evidence="8">
    <location>
        <begin position="72"/>
        <end position="91"/>
    </location>
</feature>
<dbReference type="InterPro" id="IPR022357">
    <property type="entry name" value="MIP_CS"/>
</dbReference>
<evidence type="ECO:0000256" key="6">
    <source>
        <dbReference type="ARBA" id="ARBA00023136"/>
    </source>
</evidence>
<feature type="transmembrane region" description="Helical" evidence="8">
    <location>
        <begin position="174"/>
        <end position="197"/>
    </location>
</feature>
<protein>
    <submittedName>
        <fullName evidence="11">Uncharacterized protein</fullName>
    </submittedName>
</protein>
<evidence type="ECO:0000256" key="7">
    <source>
        <dbReference type="RuleBase" id="RU000477"/>
    </source>
</evidence>
<evidence type="ECO:0000313" key="12">
    <source>
        <dbReference type="Proteomes" id="UP000245609"/>
    </source>
</evidence>
<evidence type="ECO:0000256" key="8">
    <source>
        <dbReference type="SAM" id="Phobius"/>
    </source>
</evidence>
<feature type="transmembrane region" description="Helical" evidence="8">
    <location>
        <begin position="43"/>
        <end position="66"/>
    </location>
</feature>
<evidence type="ECO:0000313" key="11">
    <source>
        <dbReference type="EMBL" id="PVV04820.1"/>
    </source>
</evidence>
<gene>
    <name evidence="11" type="ORF">BB560_000669</name>
    <name evidence="10" type="ORF">BB560_002735</name>
    <name evidence="9" type="ORF">BB560_004680</name>
</gene>
<evidence type="ECO:0000256" key="4">
    <source>
        <dbReference type="ARBA" id="ARBA00022692"/>
    </source>
</evidence>
<dbReference type="Gene3D" id="1.20.1080.10">
    <property type="entry name" value="Glycerol uptake facilitator protein"/>
    <property type="match status" value="1"/>
</dbReference>
<dbReference type="Proteomes" id="UP000245609">
    <property type="component" value="Unassembled WGS sequence"/>
</dbReference>
<evidence type="ECO:0000256" key="3">
    <source>
        <dbReference type="ARBA" id="ARBA00022448"/>
    </source>
</evidence>
<dbReference type="GO" id="GO:0015250">
    <property type="term" value="F:water channel activity"/>
    <property type="evidence" value="ECO:0007669"/>
    <property type="project" value="TreeGrafter"/>
</dbReference>
<comment type="caution">
    <text evidence="11">The sequence shown here is derived from an EMBL/GenBank/DDBJ whole genome shotgun (WGS) entry which is preliminary data.</text>
</comment>
<sequence>MSKEISIEVSSDAKNFLVEADTERLGDIRIFGALELRYKLRRYFAEFFGMMILVIFGDGIIATVTLDDFGQIGFIMIAFGWCFGLAMALYISMGVSGGHLNPAVTIAMALFKKMPMSHVPGYLISQFFGAFAGAAIVYGNFSAKFDSFDGGVRQTTGKYATAGIFATYPDPENTVVGCFFTEMLLTGLMLFILGGIFDKHLTPARGFEPLAVGFMLFVLIISTGAMTGSPMNPFRDLAPRIFTSIAGWGSAPFTAYNYHFWIPIVAPTIGAILGIGLYEFFIIPNVRP</sequence>
<evidence type="ECO:0000313" key="10">
    <source>
        <dbReference type="EMBL" id="PVV02795.1"/>
    </source>
</evidence>
<keyword evidence="3 7" id="KW-0813">Transport</keyword>
<dbReference type="PRINTS" id="PR00783">
    <property type="entry name" value="MINTRINSICP"/>
</dbReference>